<dbReference type="InterPro" id="IPR001509">
    <property type="entry name" value="Epimerase_deHydtase"/>
</dbReference>
<gene>
    <name evidence="4" type="ORF">BHQ10_007468</name>
</gene>
<evidence type="ECO:0000256" key="1">
    <source>
        <dbReference type="ARBA" id="ARBA00023002"/>
    </source>
</evidence>
<sequence length="340" mass="37300">MASTIDFVLVTGSTGFIGAHVVDTLLARGLRVRGATRSLAKGDEMIQARPQYADKLEFVQIQDFENPGGLTEAVKGVDAVIHVASPFNYDITDNEKELIIPAINGVRSMLEAASNAPSIQRVVVTSSFAAVVDINRTGPPGFTYTAADWNPLTYEEAADPQSTPVVAYRGSKKYAELAAWDFIKEKKPHFDIVTLCPPMVFGPIVHPIKSLDHLNESNAALWKITRGSSPLPTARVPFWIDVRDLAIAHVEAALRKEAGGKRYTPASPGRWSYALAAQHMVSEFPQLRDSVKLEEQVIDETLNLDGETAASELGYQCRKFEETIRDFTAQCLARKEKEAA</sequence>
<dbReference type="Pfam" id="PF01370">
    <property type="entry name" value="Epimerase"/>
    <property type="match status" value="1"/>
</dbReference>
<dbReference type="RefSeq" id="XP_040735971.1">
    <property type="nucleotide sequence ID" value="XM_040880166.1"/>
</dbReference>
<evidence type="ECO:0000313" key="5">
    <source>
        <dbReference type="Proteomes" id="UP000249363"/>
    </source>
</evidence>
<dbReference type="STRING" id="1196081.A0A364L6N3"/>
<organism evidence="4 5">
    <name type="scientific">Talaromyces amestolkiae</name>
    <dbReference type="NCBI Taxonomy" id="1196081"/>
    <lineage>
        <taxon>Eukaryota</taxon>
        <taxon>Fungi</taxon>
        <taxon>Dikarya</taxon>
        <taxon>Ascomycota</taxon>
        <taxon>Pezizomycotina</taxon>
        <taxon>Eurotiomycetes</taxon>
        <taxon>Eurotiomycetidae</taxon>
        <taxon>Eurotiales</taxon>
        <taxon>Trichocomaceae</taxon>
        <taxon>Talaromyces</taxon>
        <taxon>Talaromyces sect. Talaromyces</taxon>
    </lineage>
</organism>
<dbReference type="CDD" id="cd05227">
    <property type="entry name" value="AR_SDR_e"/>
    <property type="match status" value="1"/>
</dbReference>
<keyword evidence="5" id="KW-1185">Reference proteome</keyword>
<dbReference type="PANTHER" id="PTHR10366">
    <property type="entry name" value="NAD DEPENDENT EPIMERASE/DEHYDRATASE"/>
    <property type="match status" value="1"/>
</dbReference>
<dbReference type="InterPro" id="IPR050425">
    <property type="entry name" value="NAD(P)_dehydrat-like"/>
</dbReference>
<dbReference type="GeneID" id="63796683"/>
<protein>
    <recommendedName>
        <fullName evidence="3">NAD-dependent epimerase/dehydratase domain-containing protein</fullName>
    </recommendedName>
</protein>
<dbReference type="Proteomes" id="UP000249363">
    <property type="component" value="Unassembled WGS sequence"/>
</dbReference>
<dbReference type="SUPFAM" id="SSF51735">
    <property type="entry name" value="NAD(P)-binding Rossmann-fold domains"/>
    <property type="match status" value="1"/>
</dbReference>
<dbReference type="GO" id="GO:0016616">
    <property type="term" value="F:oxidoreductase activity, acting on the CH-OH group of donors, NAD or NADP as acceptor"/>
    <property type="evidence" value="ECO:0007669"/>
    <property type="project" value="TreeGrafter"/>
</dbReference>
<evidence type="ECO:0000259" key="3">
    <source>
        <dbReference type="Pfam" id="PF01370"/>
    </source>
</evidence>
<name>A0A364L6N3_TALAM</name>
<dbReference type="Gene3D" id="3.40.50.720">
    <property type="entry name" value="NAD(P)-binding Rossmann-like Domain"/>
    <property type="match status" value="1"/>
</dbReference>
<comment type="caution">
    <text evidence="4">The sequence shown here is derived from an EMBL/GenBank/DDBJ whole genome shotgun (WGS) entry which is preliminary data.</text>
</comment>
<dbReference type="PANTHER" id="PTHR10366:SF579">
    <property type="entry name" value="3-BETA HYDROXYSTEROID DEHYDROGENASE_ISOMERASE FAMILY PROTEIN (AFU_ORTHOLOGUE AFUA_3G02250)"/>
    <property type="match status" value="1"/>
</dbReference>
<dbReference type="EMBL" id="MIKG01000015">
    <property type="protein sequence ID" value="RAO71456.1"/>
    <property type="molecule type" value="Genomic_DNA"/>
</dbReference>
<evidence type="ECO:0000256" key="2">
    <source>
        <dbReference type="ARBA" id="ARBA00023445"/>
    </source>
</evidence>
<evidence type="ECO:0000313" key="4">
    <source>
        <dbReference type="EMBL" id="RAO71456.1"/>
    </source>
</evidence>
<proteinExistence type="inferred from homology"/>
<dbReference type="OrthoDB" id="2735536at2759"/>
<comment type="similarity">
    <text evidence="2">Belongs to the NAD(P)-dependent epimerase/dehydratase family. Dihydroflavonol-4-reductase subfamily.</text>
</comment>
<feature type="domain" description="NAD-dependent epimerase/dehydratase" evidence="3">
    <location>
        <begin position="8"/>
        <end position="259"/>
    </location>
</feature>
<accession>A0A364L6N3</accession>
<keyword evidence="1" id="KW-0560">Oxidoreductase</keyword>
<reference evidence="4 5" key="1">
    <citation type="journal article" date="2017" name="Biotechnol. Biofuels">
        <title>Differential beta-glucosidase expression as a function of carbon source availability in Talaromyces amestolkiae: a genomic and proteomic approach.</title>
        <authorList>
            <person name="de Eugenio L.I."/>
            <person name="Mendez-Liter J.A."/>
            <person name="Nieto-Dominguez M."/>
            <person name="Alonso L."/>
            <person name="Gil-Munoz J."/>
            <person name="Barriuso J."/>
            <person name="Prieto A."/>
            <person name="Martinez M.J."/>
        </authorList>
    </citation>
    <scope>NUCLEOTIDE SEQUENCE [LARGE SCALE GENOMIC DNA]</scope>
    <source>
        <strain evidence="4 5">CIB</strain>
    </source>
</reference>
<dbReference type="AlphaFoldDB" id="A0A364L6N3"/>
<dbReference type="InterPro" id="IPR036291">
    <property type="entry name" value="NAD(P)-bd_dom_sf"/>
</dbReference>